<dbReference type="AlphaFoldDB" id="A0A1G4V1D5"/>
<reference evidence="1 2" key="1">
    <citation type="submission" date="2016-10" db="EMBL/GenBank/DDBJ databases">
        <authorList>
            <person name="de Groot N.N."/>
        </authorList>
    </citation>
    <scope>NUCLEOTIDE SEQUENCE [LARGE SCALE GENOMIC DNA]</scope>
    <source>
        <strain evidence="1 2">CGMCC 1.3801</strain>
    </source>
</reference>
<sequence length="190" mass="21760">MKHLITLLFFTGIVQAQDIIKTTYKANLNVKVLAVDQTIAYKTDVNSATIYYIAKSEVDEILYENGTSTKIDHPVLTLEEAKNNLITLINAYAYSTDSRDKLSATFEENKLKLSSKSGANARYNIAVVTRFDQISYRKDNLAFVNFWTVKDNRGNWEKTKLILKTQNFEQATLLLDAFIQLNKAFRREKS</sequence>
<accession>A0A1G4V1D5</accession>
<dbReference type="eggNOG" id="ENOG50315MB">
    <property type="taxonomic scope" value="Bacteria"/>
</dbReference>
<proteinExistence type="predicted"/>
<name>A0A1G4V1D5_9FLAO</name>
<dbReference type="EMBL" id="FMTY01000001">
    <property type="protein sequence ID" value="SCW99704.1"/>
    <property type="molecule type" value="Genomic_DNA"/>
</dbReference>
<evidence type="ECO:0000313" key="2">
    <source>
        <dbReference type="Proteomes" id="UP000182124"/>
    </source>
</evidence>
<gene>
    <name evidence="1" type="ORF">SAMN02927925_00006</name>
</gene>
<organism evidence="1 2">
    <name type="scientific">Flavobacterium saliperosum</name>
    <dbReference type="NCBI Taxonomy" id="329186"/>
    <lineage>
        <taxon>Bacteria</taxon>
        <taxon>Pseudomonadati</taxon>
        <taxon>Bacteroidota</taxon>
        <taxon>Flavobacteriia</taxon>
        <taxon>Flavobacteriales</taxon>
        <taxon>Flavobacteriaceae</taxon>
        <taxon>Flavobacterium</taxon>
    </lineage>
</organism>
<evidence type="ECO:0000313" key="1">
    <source>
        <dbReference type="EMBL" id="SCW99704.1"/>
    </source>
</evidence>
<protein>
    <submittedName>
        <fullName evidence="1">Uncharacterized protein</fullName>
    </submittedName>
</protein>
<dbReference type="STRING" id="329186.SAMN02927925_00006"/>
<dbReference type="Proteomes" id="UP000182124">
    <property type="component" value="Unassembled WGS sequence"/>
</dbReference>
<dbReference type="RefSeq" id="WP_023575106.1">
    <property type="nucleotide sequence ID" value="NZ_CBCSBQ010000034.1"/>
</dbReference>